<accession>A0A4C1W3G6</accession>
<organism evidence="1 2">
    <name type="scientific">Eumeta variegata</name>
    <name type="common">Bagworm moth</name>
    <name type="synonym">Eumeta japonica</name>
    <dbReference type="NCBI Taxonomy" id="151549"/>
    <lineage>
        <taxon>Eukaryota</taxon>
        <taxon>Metazoa</taxon>
        <taxon>Ecdysozoa</taxon>
        <taxon>Arthropoda</taxon>
        <taxon>Hexapoda</taxon>
        <taxon>Insecta</taxon>
        <taxon>Pterygota</taxon>
        <taxon>Neoptera</taxon>
        <taxon>Endopterygota</taxon>
        <taxon>Lepidoptera</taxon>
        <taxon>Glossata</taxon>
        <taxon>Ditrysia</taxon>
        <taxon>Tineoidea</taxon>
        <taxon>Psychidae</taxon>
        <taxon>Oiketicinae</taxon>
        <taxon>Eumeta</taxon>
    </lineage>
</organism>
<evidence type="ECO:0000313" key="1">
    <source>
        <dbReference type="EMBL" id="GBP44714.1"/>
    </source>
</evidence>
<dbReference type="AlphaFoldDB" id="A0A4C1W3G6"/>
<proteinExistence type="predicted"/>
<dbReference type="EMBL" id="BGZK01000457">
    <property type="protein sequence ID" value="GBP44714.1"/>
    <property type="molecule type" value="Genomic_DNA"/>
</dbReference>
<evidence type="ECO:0000313" key="2">
    <source>
        <dbReference type="Proteomes" id="UP000299102"/>
    </source>
</evidence>
<comment type="caution">
    <text evidence="1">The sequence shown here is derived from an EMBL/GenBank/DDBJ whole genome shotgun (WGS) entry which is preliminary data.</text>
</comment>
<sequence length="339" mass="38247">MPDVCNFESFRKKLGGNGLGILECTYLEKAEKNVLYRVQTNHRYQQSASITGSEKILLLRLLELLSLVYRLPLSPKPAWAVQAEFVVRLVIEVNYDDKSKEQIPDIEATCPTNRGNSSSWDPQHEFQLWRFLLSSFSLKRKNSSEKRKLTTIESGYRRRIPCFGAVNKEESMISSRSIHQTYGVTGAHAKYRRISFSCAQDARRDFGPSAFPTRAVCSGGRRGAAQDRDVRGWCYQRRTLDTTAFTKQQIPNVIGIEIQKMKELFALDFVQIRTMISSGIKIKSWTENRIDDGNRITIISGTGIKNGTGVENECGVGIRNKSVTGIETGSKTCLDIDID</sequence>
<protein>
    <submittedName>
        <fullName evidence="1">Uncharacterized protein</fullName>
    </submittedName>
</protein>
<reference evidence="1 2" key="1">
    <citation type="journal article" date="2019" name="Commun. Biol.">
        <title>The bagworm genome reveals a unique fibroin gene that provides high tensile strength.</title>
        <authorList>
            <person name="Kono N."/>
            <person name="Nakamura H."/>
            <person name="Ohtoshi R."/>
            <person name="Tomita M."/>
            <person name="Numata K."/>
            <person name="Arakawa K."/>
        </authorList>
    </citation>
    <scope>NUCLEOTIDE SEQUENCE [LARGE SCALE GENOMIC DNA]</scope>
</reference>
<name>A0A4C1W3G6_EUMVA</name>
<keyword evidence="2" id="KW-1185">Reference proteome</keyword>
<gene>
    <name evidence="1" type="ORF">EVAR_81482_1</name>
</gene>
<dbReference type="Proteomes" id="UP000299102">
    <property type="component" value="Unassembled WGS sequence"/>
</dbReference>